<dbReference type="Pfam" id="PF03435">
    <property type="entry name" value="Sacchrp_dh_NADP"/>
    <property type="match status" value="1"/>
</dbReference>
<proteinExistence type="inferred from homology"/>
<evidence type="ECO:0000313" key="5">
    <source>
        <dbReference type="Proteomes" id="UP000559027"/>
    </source>
</evidence>
<gene>
    <name evidence="4" type="ORF">D9756_000263</name>
</gene>
<dbReference type="SUPFAM" id="SSF51735">
    <property type="entry name" value="NAD(P)-binding Rossmann-fold domains"/>
    <property type="match status" value="1"/>
</dbReference>
<dbReference type="GO" id="GO:0005739">
    <property type="term" value="C:mitochondrion"/>
    <property type="evidence" value="ECO:0007669"/>
    <property type="project" value="TreeGrafter"/>
</dbReference>
<feature type="domain" description="Saccharopine dehydrogenase NADP binding" evidence="3">
    <location>
        <begin position="8"/>
        <end position="112"/>
    </location>
</feature>
<feature type="transmembrane region" description="Helical" evidence="2">
    <location>
        <begin position="282"/>
        <end position="308"/>
    </location>
</feature>
<dbReference type="GO" id="GO:0005886">
    <property type="term" value="C:plasma membrane"/>
    <property type="evidence" value="ECO:0007669"/>
    <property type="project" value="TreeGrafter"/>
</dbReference>
<dbReference type="GO" id="GO:0009247">
    <property type="term" value="P:glycolipid biosynthetic process"/>
    <property type="evidence" value="ECO:0007669"/>
    <property type="project" value="TreeGrafter"/>
</dbReference>
<dbReference type="PANTHER" id="PTHR12286">
    <property type="entry name" value="SACCHAROPINE DEHYDROGENASE-LIKE OXIDOREDUCTASE"/>
    <property type="match status" value="1"/>
</dbReference>
<keyword evidence="2" id="KW-0472">Membrane</keyword>
<keyword evidence="2" id="KW-1133">Transmembrane helix</keyword>
<evidence type="ECO:0000256" key="2">
    <source>
        <dbReference type="SAM" id="Phobius"/>
    </source>
</evidence>
<dbReference type="PANTHER" id="PTHR12286:SF5">
    <property type="entry name" value="SACCHAROPINE DEHYDROGENASE-LIKE OXIDOREDUCTASE"/>
    <property type="match status" value="1"/>
</dbReference>
<evidence type="ECO:0000259" key="3">
    <source>
        <dbReference type="Pfam" id="PF03435"/>
    </source>
</evidence>
<dbReference type="AlphaFoldDB" id="A0A8H5LN63"/>
<organism evidence="4 5">
    <name type="scientific">Leucocoprinus leucothites</name>
    <dbReference type="NCBI Taxonomy" id="201217"/>
    <lineage>
        <taxon>Eukaryota</taxon>
        <taxon>Fungi</taxon>
        <taxon>Dikarya</taxon>
        <taxon>Basidiomycota</taxon>
        <taxon>Agaricomycotina</taxon>
        <taxon>Agaricomycetes</taxon>
        <taxon>Agaricomycetidae</taxon>
        <taxon>Agaricales</taxon>
        <taxon>Agaricineae</taxon>
        <taxon>Agaricaceae</taxon>
        <taxon>Leucocoprinus</taxon>
    </lineage>
</organism>
<dbReference type="InterPro" id="IPR036291">
    <property type="entry name" value="NAD(P)-bd_dom_sf"/>
</dbReference>
<reference evidence="4 5" key="1">
    <citation type="journal article" date="2020" name="ISME J.">
        <title>Uncovering the hidden diversity of litter-decomposition mechanisms in mushroom-forming fungi.</title>
        <authorList>
            <person name="Floudas D."/>
            <person name="Bentzer J."/>
            <person name="Ahren D."/>
            <person name="Johansson T."/>
            <person name="Persson P."/>
            <person name="Tunlid A."/>
        </authorList>
    </citation>
    <scope>NUCLEOTIDE SEQUENCE [LARGE SCALE GENOMIC DNA]</scope>
    <source>
        <strain evidence="4 5">CBS 146.42</strain>
    </source>
</reference>
<dbReference type="EMBL" id="JAACJO010000001">
    <property type="protein sequence ID" value="KAF5363351.1"/>
    <property type="molecule type" value="Genomic_DNA"/>
</dbReference>
<comment type="similarity">
    <text evidence="1">Belongs to the saccharopine dehydrogenase family.</text>
</comment>
<dbReference type="OrthoDB" id="10268090at2759"/>
<keyword evidence="5" id="KW-1185">Reference proteome</keyword>
<dbReference type="Proteomes" id="UP000559027">
    <property type="component" value="Unassembled WGS sequence"/>
</dbReference>
<evidence type="ECO:0000256" key="1">
    <source>
        <dbReference type="ARBA" id="ARBA00038048"/>
    </source>
</evidence>
<sequence length="441" mass="47453">MASKTDLLVLGATGFTGRLITRYLSVHPQRSGFTFAVGARSSPKLKALLEDLNLQNDDTIGLVQVDVTKPVEIEKAVKSTRVVINTVGPYWRWGTPVVAACAKYGVHYVDLTGETVWIKSIIHSYDFIASKSGAIIVPSCGYDSIPSDTSAYLSNKTLKSLPIPLDVSTSTTAHKFKGGVSGGTISSIMTMLEDIPRKDLKESTSDYSISPVAGRRPPRPQLYYKQPVPGASPLTGAYFLMGSCNKALVQRTFGLLELEARTSNAKEARLGRYGPDFVYDEFMVMPGVVSAVTFTAAFVTGFLLIAFVQPVRWLAKKLLPQSGEGPSDDVMQHGYMVATNVSKSTSEPPIYAKSVMKGSGDPGYLLTAIMISESALCLVLPADSKESAPETARAALPLLARRGGGILTPMTAFGDVLIKRLEATGRFEFSSSIVAEDDKQD</sequence>
<protein>
    <recommendedName>
        <fullName evidence="3">Saccharopine dehydrogenase NADP binding domain-containing protein</fullName>
    </recommendedName>
</protein>
<evidence type="ECO:0000313" key="4">
    <source>
        <dbReference type="EMBL" id="KAF5363351.1"/>
    </source>
</evidence>
<keyword evidence="2" id="KW-0812">Transmembrane</keyword>
<dbReference type="Gene3D" id="3.40.50.720">
    <property type="entry name" value="NAD(P)-binding Rossmann-like Domain"/>
    <property type="match status" value="1"/>
</dbReference>
<name>A0A8H5LN63_9AGAR</name>
<dbReference type="InterPro" id="IPR005097">
    <property type="entry name" value="Sacchrp_dh_NADP-bd"/>
</dbReference>
<accession>A0A8H5LN63</accession>
<comment type="caution">
    <text evidence="4">The sequence shown here is derived from an EMBL/GenBank/DDBJ whole genome shotgun (WGS) entry which is preliminary data.</text>
</comment>
<dbReference type="InterPro" id="IPR051276">
    <property type="entry name" value="Saccharopine_DH-like_oxidrdct"/>
</dbReference>
<dbReference type="GO" id="GO:0005811">
    <property type="term" value="C:lipid droplet"/>
    <property type="evidence" value="ECO:0007669"/>
    <property type="project" value="TreeGrafter"/>
</dbReference>